<feature type="region of interest" description="Disordered" evidence="5">
    <location>
        <begin position="1621"/>
        <end position="1660"/>
    </location>
</feature>
<dbReference type="InterPro" id="IPR049900">
    <property type="entry name" value="PKS_mFAS_DH"/>
</dbReference>
<evidence type="ECO:0000313" key="9">
    <source>
        <dbReference type="EMBL" id="CAF9939077.1"/>
    </source>
</evidence>
<dbReference type="InterPro" id="IPR014043">
    <property type="entry name" value="Acyl_transferase_dom"/>
</dbReference>
<dbReference type="PANTHER" id="PTHR43775:SF37">
    <property type="entry name" value="SI:DKEY-61P9.11"/>
    <property type="match status" value="1"/>
</dbReference>
<proteinExistence type="predicted"/>
<evidence type="ECO:0000259" key="8">
    <source>
        <dbReference type="PROSITE" id="PS52019"/>
    </source>
</evidence>
<keyword evidence="1" id="KW-0596">Phosphopantetheine</keyword>
<dbReference type="InterPro" id="IPR016036">
    <property type="entry name" value="Malonyl_transacylase_ACP-bd"/>
</dbReference>
<feature type="domain" description="Carrier" evidence="6">
    <location>
        <begin position="1766"/>
        <end position="1840"/>
    </location>
</feature>
<dbReference type="SUPFAM" id="SSF47336">
    <property type="entry name" value="ACP-like"/>
    <property type="match status" value="2"/>
</dbReference>
<feature type="compositionally biased region" description="Polar residues" evidence="5">
    <location>
        <begin position="1630"/>
        <end position="1647"/>
    </location>
</feature>
<accession>A0A8H3PEF0</accession>
<feature type="domain" description="Ketosynthase family 3 (KS3)" evidence="7">
    <location>
        <begin position="383"/>
        <end position="813"/>
    </location>
</feature>
<name>A0A8H3PEF0_9LECA</name>
<dbReference type="GO" id="GO:0004315">
    <property type="term" value="F:3-oxoacyl-[acyl-carrier-protein] synthase activity"/>
    <property type="evidence" value="ECO:0007669"/>
    <property type="project" value="InterPro"/>
</dbReference>
<comment type="caution">
    <text evidence="9">The sequence shown here is derived from an EMBL/GenBank/DDBJ whole genome shotgun (WGS) entry which is preliminary data.</text>
</comment>
<dbReference type="InterPro" id="IPR014030">
    <property type="entry name" value="Ketoacyl_synth_N"/>
</dbReference>
<dbReference type="Gene3D" id="3.40.366.10">
    <property type="entry name" value="Malonyl-Coenzyme A Acyl Carrier Protein, domain 2"/>
    <property type="match status" value="3"/>
</dbReference>
<dbReference type="OrthoDB" id="329835at2759"/>
<feature type="compositionally biased region" description="Low complexity" evidence="5">
    <location>
        <begin position="1747"/>
        <end position="1756"/>
    </location>
</feature>
<dbReference type="InterPro" id="IPR029058">
    <property type="entry name" value="AB_hydrolase_fold"/>
</dbReference>
<feature type="active site" description="Proton donor; for dehydratase activity" evidence="4">
    <location>
        <position position="1524"/>
    </location>
</feature>
<dbReference type="InterPro" id="IPR001227">
    <property type="entry name" value="Ac_transferase_dom_sf"/>
</dbReference>
<dbReference type="InterPro" id="IPR018201">
    <property type="entry name" value="Ketoacyl_synth_AS"/>
</dbReference>
<dbReference type="GO" id="GO:0004312">
    <property type="term" value="F:fatty acid synthase activity"/>
    <property type="evidence" value="ECO:0007669"/>
    <property type="project" value="TreeGrafter"/>
</dbReference>
<feature type="region of interest" description="C-terminal hotdog fold" evidence="4">
    <location>
        <begin position="1460"/>
        <end position="1611"/>
    </location>
</feature>
<dbReference type="InterPro" id="IPR049551">
    <property type="entry name" value="PKS_DH_C"/>
</dbReference>
<dbReference type="InterPro" id="IPR009081">
    <property type="entry name" value="PP-bd_ACP"/>
</dbReference>
<dbReference type="InterPro" id="IPR030918">
    <property type="entry name" value="PT_fungal_PKS"/>
</dbReference>
<dbReference type="CDD" id="cd00833">
    <property type="entry name" value="PKS"/>
    <property type="match status" value="1"/>
</dbReference>
<dbReference type="Pfam" id="PF00698">
    <property type="entry name" value="Acyl_transf_1"/>
    <property type="match status" value="1"/>
</dbReference>
<dbReference type="InterPro" id="IPR001031">
    <property type="entry name" value="Thioesterase"/>
</dbReference>
<dbReference type="SUPFAM" id="SSF53474">
    <property type="entry name" value="alpha/beta-Hydrolases"/>
    <property type="match status" value="1"/>
</dbReference>
<dbReference type="SMART" id="SM00825">
    <property type="entry name" value="PKS_KS"/>
    <property type="match status" value="1"/>
</dbReference>
<feature type="region of interest" description="Disordered" evidence="5">
    <location>
        <begin position="1846"/>
        <end position="1949"/>
    </location>
</feature>
<dbReference type="InterPro" id="IPR020841">
    <property type="entry name" value="PKS_Beta-ketoAc_synthase_dom"/>
</dbReference>
<dbReference type="EMBL" id="CAJPDS010000124">
    <property type="protein sequence ID" value="CAF9939077.1"/>
    <property type="molecule type" value="Genomic_DNA"/>
</dbReference>
<dbReference type="InterPro" id="IPR032088">
    <property type="entry name" value="SAT"/>
</dbReference>
<feature type="domain" description="Carrier" evidence="6">
    <location>
        <begin position="1660"/>
        <end position="1734"/>
    </location>
</feature>
<dbReference type="Gene3D" id="3.30.70.250">
    <property type="entry name" value="Malonyl-CoA ACP transacylase, ACP-binding"/>
    <property type="match status" value="1"/>
</dbReference>
<dbReference type="SUPFAM" id="SSF55048">
    <property type="entry name" value="Probable ACP-binding domain of malonyl-CoA ACP transacylase"/>
    <property type="match status" value="1"/>
</dbReference>
<evidence type="ECO:0000256" key="5">
    <source>
        <dbReference type="SAM" id="MobiDB-lite"/>
    </source>
</evidence>
<dbReference type="NCBIfam" id="TIGR04532">
    <property type="entry name" value="PT_fungal_PKS"/>
    <property type="match status" value="1"/>
</dbReference>
<keyword evidence="3" id="KW-0808">Transferase</keyword>
<protein>
    <recommendedName>
        <fullName evidence="11">Polyketide synthase</fullName>
    </recommendedName>
</protein>
<dbReference type="InterPro" id="IPR016035">
    <property type="entry name" value="Acyl_Trfase/lysoPLipase"/>
</dbReference>
<evidence type="ECO:0000259" key="6">
    <source>
        <dbReference type="PROSITE" id="PS50075"/>
    </source>
</evidence>
<evidence type="ECO:0000256" key="2">
    <source>
        <dbReference type="ARBA" id="ARBA00022553"/>
    </source>
</evidence>
<dbReference type="GO" id="GO:0044550">
    <property type="term" value="P:secondary metabolite biosynthetic process"/>
    <property type="evidence" value="ECO:0007669"/>
    <property type="project" value="TreeGrafter"/>
</dbReference>
<dbReference type="SUPFAM" id="SSF53901">
    <property type="entry name" value="Thiolase-like"/>
    <property type="match status" value="1"/>
</dbReference>
<dbReference type="PROSITE" id="PS52004">
    <property type="entry name" value="KS3_2"/>
    <property type="match status" value="1"/>
</dbReference>
<dbReference type="Gene3D" id="3.40.50.1820">
    <property type="entry name" value="alpha/beta hydrolase"/>
    <property type="match status" value="1"/>
</dbReference>
<evidence type="ECO:0000256" key="4">
    <source>
        <dbReference type="PROSITE-ProRule" id="PRU01363"/>
    </source>
</evidence>
<feature type="active site" description="Proton acceptor; for dehydratase activity" evidence="4">
    <location>
        <position position="1330"/>
    </location>
</feature>
<feature type="domain" description="PKS/mFAS DH" evidence="8">
    <location>
        <begin position="1296"/>
        <end position="1611"/>
    </location>
</feature>
<organism evidence="9 10">
    <name type="scientific">Heterodermia speciosa</name>
    <dbReference type="NCBI Taxonomy" id="116794"/>
    <lineage>
        <taxon>Eukaryota</taxon>
        <taxon>Fungi</taxon>
        <taxon>Dikarya</taxon>
        <taxon>Ascomycota</taxon>
        <taxon>Pezizomycotina</taxon>
        <taxon>Lecanoromycetes</taxon>
        <taxon>OSLEUM clade</taxon>
        <taxon>Lecanoromycetidae</taxon>
        <taxon>Caliciales</taxon>
        <taxon>Physciaceae</taxon>
        <taxon>Heterodermia</taxon>
    </lineage>
</organism>
<feature type="region of interest" description="Disordered" evidence="5">
    <location>
        <begin position="1737"/>
        <end position="1769"/>
    </location>
</feature>
<dbReference type="Gene3D" id="3.40.47.10">
    <property type="match status" value="1"/>
</dbReference>
<evidence type="ECO:0000313" key="10">
    <source>
        <dbReference type="Proteomes" id="UP000664521"/>
    </source>
</evidence>
<gene>
    <name evidence="9" type="ORF">HETSPECPRED_001476</name>
</gene>
<dbReference type="PROSITE" id="PS50075">
    <property type="entry name" value="CARRIER"/>
    <property type="match status" value="2"/>
</dbReference>
<dbReference type="GO" id="GO:0006633">
    <property type="term" value="P:fatty acid biosynthetic process"/>
    <property type="evidence" value="ECO:0007669"/>
    <property type="project" value="InterPro"/>
</dbReference>
<keyword evidence="2" id="KW-0597">Phosphoprotein</keyword>
<dbReference type="Gene3D" id="1.10.1200.10">
    <property type="entry name" value="ACP-like"/>
    <property type="match status" value="2"/>
</dbReference>
<evidence type="ECO:0008006" key="11">
    <source>
        <dbReference type="Google" id="ProtNLM"/>
    </source>
</evidence>
<dbReference type="InterPro" id="IPR049552">
    <property type="entry name" value="PKS_DH_N"/>
</dbReference>
<dbReference type="Pfam" id="PF16073">
    <property type="entry name" value="SAT"/>
    <property type="match status" value="1"/>
</dbReference>
<dbReference type="PROSITE" id="PS52019">
    <property type="entry name" value="PKS_MFAS_DH"/>
    <property type="match status" value="1"/>
</dbReference>
<dbReference type="Pfam" id="PF00109">
    <property type="entry name" value="ketoacyl-synt"/>
    <property type="match status" value="1"/>
</dbReference>
<reference evidence="9" key="1">
    <citation type="submission" date="2021-03" db="EMBL/GenBank/DDBJ databases">
        <authorList>
            <person name="Tagirdzhanova G."/>
        </authorList>
    </citation>
    <scope>NUCLEOTIDE SEQUENCE</scope>
</reference>
<dbReference type="Pfam" id="PF21089">
    <property type="entry name" value="PKS_DH_N"/>
    <property type="match status" value="1"/>
</dbReference>
<feature type="compositionally biased region" description="Polar residues" evidence="5">
    <location>
        <begin position="1757"/>
        <end position="1769"/>
    </location>
</feature>
<sequence length="2220" mass="241444">MAIRVAVFAGLGSPVIFSSSTQATALADASIPEAQALLNACHKIFLTEFSTITKKHGDVDLDVAVEDFQSPEDLLIPPTRYHKNAVIQNTTLCLVQLLRYLAFKTEHDKSGMRCTSGTAGVCSGLLTAVTVAAYHDTISFLAHGQKSFHLALLIGRRVEEYVKQILWSTGRDREFPWSMIVDGIAEGPMKESILKFEQANPSTHIYVSAKSTERCLTLSGRGDELRDFTRFSLPKNCRVRPTNIYSPYHDAEKLVSVKAQVLADAAERGLSFPSLAELKVPLYMGEPLPSSMNPATMQQSMLDMILDRILTRPVDWLSAQNQIFSDPAIVKDDGSLDREVLNFGPGYGVVQSEAQRRPNVRVLDLSGKGHDAQGSIPSSKNADGDIAIIGMAVDLPGAPDSESLWKVLMDEINTVEQIPESRFHVEDYHDSPKVKGENPKRSLGTKFGNFMDNPFRFDNSFFGISPREAKSIDPQQRVLLQTTYKALEDAGYVPDLTPSFAKETFGCYIGNATLDYPDNLKDDIDVYYSPGTLRAFMSGRVSYVFGFSGPSMTIDTACSSSMVSIFHACRALVAGDCRAAVAGGVNVITSPDMYLGLDRAHFLSPSGQCKAFDASADGYCRSEGCGIFILKRLSDALQESDNILGVIKGIEINQSGNADSITHPHAPTQEQLFKRLFSKADIDPLRVSVVEAHGTGTQAGDPQEARSIRNVLSKDRDPSNPLYLTSIKANIGHCEAASGAAALAKLLLMTQNASIPKQVALQNLNPRIDPLGVDGTVIARDRTEWTQVAGQPRIAMLNNFGAAGSNGALLLQEPSQDGQRNPASELEPRPTHVFGFSAKSVSSLAAYKKVLIPFLKDNADSLDLCNVCYTSTARRQIYSYRSSVYASSMSELVEKLEKVDHTEVRKQEAPGVIFVFSGQGSQYISMGRDLFKTSAIFRKTVLDCESWLQDEGFPSCLRVINYEDEASEDFSTEEEFQAMQISIFVLEVGLARMWCEWGMRPVIVGGHSIGQYAALVIAETLDLIDALKIVAFRARLMIEKCPLGTTGMLAVNRSTSEMENYISTTSLYQDLSIACCNSPHDCVVGGPLELLQGLKVDLKENHKCKSTMLGNPMAYHTKAMEPILVDLTKIAASIKWSSPKIPVICNVLGQVVETNESSFTADFPAQHCRQSVKFEQGIEDALSNYLENGTKPTTWLEIGPHPSIISMVKSQASNKNHAFVPSMRKSIPPWETLCEAQSQLYRSQSSVNWSSIFSDSLQPKCTNLPSYQFDYTDFLVEYPHETGAATATAESRSTGFEFLSQYIESSSSSDSEEMVFETSIGILAEYITGHLVCGFALCPASVYHEMALAAAELFEKRQTTESNAASSHTNMLSQISYLNPLIYVEDSPRTIKVTISLLDRNHKDTTSFKVSSYDPANSKQTTHHCQGHVKRQPLGAVESKLTMLHAQLRKPVAVFENTESTELFRTRAIYEKLFPRVVTYSKMYQAVQSMSISADGAEALATVVIPDSHATTGSSFAVNPVFMDVILHVAGFVANLAAEDEDAFICKEVKSARVVMAPSDLQKPIKVYCSNTNVADGNSTIGNGYALSSTGKLLAVFKGMHFARVKLAKIAAGFRHISGATDRTQKTPEIKTSNGRSNGTQPSTNPTPGEADDAARPVDAPPVIDSRSIVAEVCGVEATSISSESELEALGIDSLMIHELGSRIEKAANTVFTNDELTACVTIKDVEALVASKGENAPEEVADRVTSVSSLSKPSSNGNHQTDSATSPSRSAIPIIVEICGVEASDINAKTELESLGIDSIMGFELEDKLKQKYSADLDGEALASCKTVGDVDGLLAQGNEVKEEIVEEKTTPPPTNNRLKRPQLQAYSSSSSESNQAMSISTPASTPRYSTPPTRETSTSPHPGVDPKLLQKCLPERQTSEISPRHSRKPTRTPSESPHPSVDPTTWLKGVPKQLNLENPLTLIQPSQKETTSQPIVLIHDGSGVSLKYRNLHSLDRQLWGMSNPKAFTNDTWPDLDSMARAYAVKISATIDGPIILGGWSFGGVVAFHAAQILLKQNYALTGVLLIDSPAPLNHQPLPKAIIDAVSKTSKSTTATGALNLAVSRQFELNTALLQGFAPSSEGPFPELVLLRSSEGYDAKGKGLECEKHEWLEERGDKKKAVEGWEKVTGKEVPVVDIPGNHFEVFDGGNVEAVTEAVREACGMLERGGKEVVGHGNGA</sequence>
<evidence type="ECO:0000256" key="3">
    <source>
        <dbReference type="ARBA" id="ARBA00022679"/>
    </source>
</evidence>
<dbReference type="SUPFAM" id="SSF52151">
    <property type="entry name" value="FabD/lysophospholipase-like"/>
    <property type="match status" value="1"/>
</dbReference>
<dbReference type="SMART" id="SM00827">
    <property type="entry name" value="PKS_AT"/>
    <property type="match status" value="1"/>
</dbReference>
<feature type="compositionally biased region" description="Low complexity" evidence="5">
    <location>
        <begin position="1869"/>
        <end position="1904"/>
    </location>
</feature>
<dbReference type="Pfam" id="PF00975">
    <property type="entry name" value="Thioesterase"/>
    <property type="match status" value="1"/>
</dbReference>
<dbReference type="PROSITE" id="PS00606">
    <property type="entry name" value="KS3_1"/>
    <property type="match status" value="1"/>
</dbReference>
<dbReference type="Pfam" id="PF22621">
    <property type="entry name" value="CurL-like_PKS_C"/>
    <property type="match status" value="1"/>
</dbReference>
<dbReference type="InterPro" id="IPR042104">
    <property type="entry name" value="PKS_dehydratase_sf"/>
</dbReference>
<dbReference type="Pfam" id="PF02801">
    <property type="entry name" value="Ketoacyl-synt_C"/>
    <property type="match status" value="1"/>
</dbReference>
<dbReference type="Gene3D" id="3.30.70.3290">
    <property type="match status" value="1"/>
</dbReference>
<evidence type="ECO:0000259" key="7">
    <source>
        <dbReference type="PROSITE" id="PS52004"/>
    </source>
</evidence>
<evidence type="ECO:0000256" key="1">
    <source>
        <dbReference type="ARBA" id="ARBA00022450"/>
    </source>
</evidence>
<dbReference type="Proteomes" id="UP000664521">
    <property type="component" value="Unassembled WGS sequence"/>
</dbReference>
<feature type="region of interest" description="N-terminal hotdog fold" evidence="4">
    <location>
        <begin position="1296"/>
        <end position="1436"/>
    </location>
</feature>
<dbReference type="Pfam" id="PF00550">
    <property type="entry name" value="PP-binding"/>
    <property type="match status" value="2"/>
</dbReference>
<dbReference type="InterPro" id="IPR016039">
    <property type="entry name" value="Thiolase-like"/>
</dbReference>
<dbReference type="Pfam" id="PF14765">
    <property type="entry name" value="PS-DH"/>
    <property type="match status" value="1"/>
</dbReference>
<dbReference type="Gene3D" id="3.10.129.110">
    <property type="entry name" value="Polyketide synthase dehydratase"/>
    <property type="match status" value="1"/>
</dbReference>
<keyword evidence="10" id="KW-1185">Reference proteome</keyword>
<dbReference type="PANTHER" id="PTHR43775">
    <property type="entry name" value="FATTY ACID SYNTHASE"/>
    <property type="match status" value="1"/>
</dbReference>
<dbReference type="InterPro" id="IPR036736">
    <property type="entry name" value="ACP-like_sf"/>
</dbReference>
<dbReference type="InterPro" id="IPR050091">
    <property type="entry name" value="PKS_NRPS_Biosynth_Enz"/>
</dbReference>
<dbReference type="InterPro" id="IPR014031">
    <property type="entry name" value="Ketoacyl_synth_C"/>
</dbReference>